<dbReference type="STRING" id="634436.SAMN05216361_0230"/>
<gene>
    <name evidence="1" type="ORF">SAMN05216361_0230</name>
</gene>
<keyword evidence="2" id="KW-1185">Reference proteome</keyword>
<protein>
    <submittedName>
        <fullName evidence="1">Sulfur carrier protein</fullName>
    </submittedName>
</protein>
<evidence type="ECO:0000313" key="2">
    <source>
        <dbReference type="Proteomes" id="UP000184520"/>
    </source>
</evidence>
<reference evidence="2" key="1">
    <citation type="submission" date="2016-11" db="EMBL/GenBank/DDBJ databases">
        <authorList>
            <person name="Varghese N."/>
            <person name="Submissions S."/>
        </authorList>
    </citation>
    <scope>NUCLEOTIDE SEQUENCE [LARGE SCALE GENOMIC DNA]</scope>
    <source>
        <strain evidence="2">CGMCC 1.8995</strain>
    </source>
</reference>
<dbReference type="NCBIfam" id="TIGR01683">
    <property type="entry name" value="thiS"/>
    <property type="match status" value="1"/>
</dbReference>
<evidence type="ECO:0000313" key="1">
    <source>
        <dbReference type="EMBL" id="SHF73505.1"/>
    </source>
</evidence>
<dbReference type="Proteomes" id="UP000184520">
    <property type="component" value="Unassembled WGS sequence"/>
</dbReference>
<dbReference type="OrthoDB" id="9800283at2"/>
<name>A0A1M5E2S7_9ALTE</name>
<accession>A0A1M5E2S7</accession>
<dbReference type="AlphaFoldDB" id="A0A1M5E2S7"/>
<dbReference type="RefSeq" id="WP_073316693.1">
    <property type="nucleotide sequence ID" value="NZ_FQWD01000001.1"/>
</dbReference>
<dbReference type="EMBL" id="FQWD01000001">
    <property type="protein sequence ID" value="SHF73505.1"/>
    <property type="molecule type" value="Genomic_DNA"/>
</dbReference>
<organism evidence="1 2">
    <name type="scientific">Marisediminitalea aggregata</name>
    <dbReference type="NCBI Taxonomy" id="634436"/>
    <lineage>
        <taxon>Bacteria</taxon>
        <taxon>Pseudomonadati</taxon>
        <taxon>Pseudomonadota</taxon>
        <taxon>Gammaproteobacteria</taxon>
        <taxon>Alteromonadales</taxon>
        <taxon>Alteromonadaceae</taxon>
        <taxon>Marisediminitalea</taxon>
    </lineage>
</organism>
<proteinExistence type="predicted"/>
<dbReference type="Gene3D" id="3.10.20.30">
    <property type="match status" value="1"/>
</dbReference>
<dbReference type="InterPro" id="IPR016155">
    <property type="entry name" value="Mopterin_synth/thiamin_S_b"/>
</dbReference>
<dbReference type="SUPFAM" id="SSF54285">
    <property type="entry name" value="MoaD/ThiS"/>
    <property type="match status" value="1"/>
</dbReference>
<dbReference type="InterPro" id="IPR010035">
    <property type="entry name" value="Thi_S"/>
</dbReference>
<dbReference type="InterPro" id="IPR012675">
    <property type="entry name" value="Beta-grasp_dom_sf"/>
</dbReference>
<dbReference type="Pfam" id="PF02597">
    <property type="entry name" value="ThiS"/>
    <property type="match status" value="1"/>
</dbReference>
<dbReference type="CDD" id="cd00565">
    <property type="entry name" value="Ubl_ThiS"/>
    <property type="match status" value="1"/>
</dbReference>
<sequence>MKDILVNSTPVLCQSDNLAALLIELGYENAVVATAVNGEFVAQHSRGTSLLKTGDKVEILAPMQGG</sequence>
<dbReference type="InterPro" id="IPR003749">
    <property type="entry name" value="ThiS/MoaD-like"/>
</dbReference>